<organism evidence="1 2">
    <name type="scientific">Shewanella woodyi (strain ATCC 51908 / MS32)</name>
    <dbReference type="NCBI Taxonomy" id="392500"/>
    <lineage>
        <taxon>Bacteria</taxon>
        <taxon>Pseudomonadati</taxon>
        <taxon>Pseudomonadota</taxon>
        <taxon>Gammaproteobacteria</taxon>
        <taxon>Alteromonadales</taxon>
        <taxon>Shewanellaceae</taxon>
        <taxon>Shewanella</taxon>
    </lineage>
</organism>
<dbReference type="AlphaFoldDB" id="B1KGN0"/>
<gene>
    <name evidence="1" type="ordered locus">Swoo_1065</name>
</gene>
<dbReference type="RefSeq" id="WP_012323704.1">
    <property type="nucleotide sequence ID" value="NC_010506.1"/>
</dbReference>
<keyword evidence="2" id="KW-1185">Reference proteome</keyword>
<sequence>MIFNNISAFEQRMIVQGVDVAFFTIQYHNCAIETAYSRIQKKFLFAFVDHNLGFTCSLNGDYANGYINHRDAVEQLAACRNHGGFDPIHFYEFLDNQLPHVNFTEVTPIQYARVVGKAVSNFEDRIYFNHWRRANISDKQEKKTIELMGHEVLKFCKDNGLTPVFYPHPTVRTLQAFSDFNQDYLNHGLTQ</sequence>
<dbReference type="EMBL" id="CP000961">
    <property type="protein sequence ID" value="ACA85358.1"/>
    <property type="molecule type" value="Genomic_DNA"/>
</dbReference>
<dbReference type="eggNOG" id="ENOG5033UFT">
    <property type="taxonomic scope" value="Bacteria"/>
</dbReference>
<evidence type="ECO:0000313" key="2">
    <source>
        <dbReference type="Proteomes" id="UP000002168"/>
    </source>
</evidence>
<accession>B1KGN0</accession>
<protein>
    <submittedName>
        <fullName evidence="1">Uncharacterized protein</fullName>
    </submittedName>
</protein>
<reference evidence="1 2" key="1">
    <citation type="submission" date="2008-02" db="EMBL/GenBank/DDBJ databases">
        <title>Complete sequence of Shewanella woodyi ATCC 51908.</title>
        <authorList>
            <consortium name="US DOE Joint Genome Institute"/>
            <person name="Copeland A."/>
            <person name="Lucas S."/>
            <person name="Lapidus A."/>
            <person name="Glavina del Rio T."/>
            <person name="Dalin E."/>
            <person name="Tice H."/>
            <person name="Bruce D."/>
            <person name="Goodwin L."/>
            <person name="Pitluck S."/>
            <person name="Sims D."/>
            <person name="Brettin T."/>
            <person name="Detter J.C."/>
            <person name="Han C."/>
            <person name="Kuske C.R."/>
            <person name="Schmutz J."/>
            <person name="Larimer F."/>
            <person name="Land M."/>
            <person name="Hauser L."/>
            <person name="Kyrpides N."/>
            <person name="Lykidis A."/>
            <person name="Zhao J.-S."/>
            <person name="Richardson P."/>
        </authorList>
    </citation>
    <scope>NUCLEOTIDE SEQUENCE [LARGE SCALE GENOMIC DNA]</scope>
    <source>
        <strain evidence="2">ATCC 51908 / MS32</strain>
    </source>
</reference>
<dbReference type="HOGENOM" id="CLU_1418900_0_0_6"/>
<evidence type="ECO:0000313" key="1">
    <source>
        <dbReference type="EMBL" id="ACA85358.1"/>
    </source>
</evidence>
<name>B1KGN0_SHEWM</name>
<dbReference type="KEGG" id="swd:Swoo_1065"/>
<dbReference type="Proteomes" id="UP000002168">
    <property type="component" value="Chromosome"/>
</dbReference>
<proteinExistence type="predicted"/>